<dbReference type="Proteomes" id="UP000265520">
    <property type="component" value="Unassembled WGS sequence"/>
</dbReference>
<proteinExistence type="predicted"/>
<keyword evidence="2" id="KW-1185">Reference proteome</keyword>
<dbReference type="PANTHER" id="PTHR47074">
    <property type="entry name" value="BNAC02G40300D PROTEIN"/>
    <property type="match status" value="1"/>
</dbReference>
<evidence type="ECO:0000313" key="2">
    <source>
        <dbReference type="Proteomes" id="UP000265520"/>
    </source>
</evidence>
<comment type="caution">
    <text evidence="1">The sequence shown here is derived from an EMBL/GenBank/DDBJ whole genome shotgun (WGS) entry which is preliminary data.</text>
</comment>
<accession>A0A392Q6E5</accession>
<dbReference type="AlphaFoldDB" id="A0A392Q6E5"/>
<dbReference type="EMBL" id="LXQA010117042">
    <property type="protein sequence ID" value="MCI19881.1"/>
    <property type="molecule type" value="Genomic_DNA"/>
</dbReference>
<organism evidence="1 2">
    <name type="scientific">Trifolium medium</name>
    <dbReference type="NCBI Taxonomy" id="97028"/>
    <lineage>
        <taxon>Eukaryota</taxon>
        <taxon>Viridiplantae</taxon>
        <taxon>Streptophyta</taxon>
        <taxon>Embryophyta</taxon>
        <taxon>Tracheophyta</taxon>
        <taxon>Spermatophyta</taxon>
        <taxon>Magnoliopsida</taxon>
        <taxon>eudicotyledons</taxon>
        <taxon>Gunneridae</taxon>
        <taxon>Pentapetalae</taxon>
        <taxon>rosids</taxon>
        <taxon>fabids</taxon>
        <taxon>Fabales</taxon>
        <taxon>Fabaceae</taxon>
        <taxon>Papilionoideae</taxon>
        <taxon>50 kb inversion clade</taxon>
        <taxon>NPAAA clade</taxon>
        <taxon>Hologalegina</taxon>
        <taxon>IRL clade</taxon>
        <taxon>Trifolieae</taxon>
        <taxon>Trifolium</taxon>
    </lineage>
</organism>
<dbReference type="PANTHER" id="PTHR47074:SF48">
    <property type="entry name" value="POLYNUCLEOTIDYL TRANSFERASE, RIBONUCLEASE H-LIKE SUPERFAMILY PROTEIN"/>
    <property type="match status" value="1"/>
</dbReference>
<dbReference type="GO" id="GO:0016740">
    <property type="term" value="F:transferase activity"/>
    <property type="evidence" value="ECO:0007669"/>
    <property type="project" value="UniProtKB-KW"/>
</dbReference>
<name>A0A392Q6E5_9FABA</name>
<dbReference type="InterPro" id="IPR052929">
    <property type="entry name" value="RNase_H-like_EbsB-rel"/>
</dbReference>
<evidence type="ECO:0000313" key="1">
    <source>
        <dbReference type="EMBL" id="MCI19881.1"/>
    </source>
</evidence>
<reference evidence="1 2" key="1">
    <citation type="journal article" date="2018" name="Front. Plant Sci.">
        <title>Red Clover (Trifolium pratense) and Zigzag Clover (T. medium) - A Picture of Genomic Similarities and Differences.</title>
        <authorList>
            <person name="Dluhosova J."/>
            <person name="Istvanek J."/>
            <person name="Nedelnik J."/>
            <person name="Repkova J."/>
        </authorList>
    </citation>
    <scope>NUCLEOTIDE SEQUENCE [LARGE SCALE GENOMIC DNA]</scope>
    <source>
        <strain evidence="2">cv. 10/8</strain>
        <tissue evidence="1">Leaf</tissue>
    </source>
</reference>
<feature type="non-terminal residue" evidence="1">
    <location>
        <position position="1"/>
    </location>
</feature>
<keyword evidence="1" id="KW-0808">Transferase</keyword>
<protein>
    <submittedName>
        <fullName evidence="1">Polynucleotidyl transferase ribonuclease H fold</fullName>
    </submittedName>
</protein>
<sequence>NESATMAGNVAMIVWCIWYNRNNWVWNGVKDTAKEVMQAVHMLGEWRAVNTVQKNNSSTAAATANSGSATAELLLQQAPQGAELMRWQKPRDGCWKCNVDASLSQNPSATGWGWCVRDVGYFIY</sequence>